<comment type="caution">
    <text evidence="1">The sequence shown here is derived from an EMBL/GenBank/DDBJ whole genome shotgun (WGS) entry which is preliminary data.</text>
</comment>
<name>A0ABW8UZD8_9RHOB</name>
<accession>A0ABW8UZD8</accession>
<reference evidence="1 2" key="1">
    <citation type="submission" date="2024-08" db="EMBL/GenBank/DDBJ databases">
        <title>Tateyamaria sp. nov., isolated from marine algae.</title>
        <authorList>
            <person name="Choi B.J."/>
            <person name="Kim J.M."/>
            <person name="Lee J.K."/>
            <person name="Choi D.G."/>
            <person name="Bayburt H."/>
            <person name="Baek J.H."/>
            <person name="Han D.M."/>
            <person name="Jeon C.O."/>
        </authorList>
    </citation>
    <scope>NUCLEOTIDE SEQUENCE [LARGE SCALE GENOMIC DNA]</scope>
    <source>
        <strain evidence="1 2">KMU-156</strain>
    </source>
</reference>
<evidence type="ECO:0000313" key="1">
    <source>
        <dbReference type="EMBL" id="MFL4472307.1"/>
    </source>
</evidence>
<organism evidence="1 2">
    <name type="scientific">Tateyamaria armeniaca</name>
    <dbReference type="NCBI Taxonomy" id="2518930"/>
    <lineage>
        <taxon>Bacteria</taxon>
        <taxon>Pseudomonadati</taxon>
        <taxon>Pseudomonadota</taxon>
        <taxon>Alphaproteobacteria</taxon>
        <taxon>Rhodobacterales</taxon>
        <taxon>Roseobacteraceae</taxon>
        <taxon>Tateyamaria</taxon>
    </lineage>
</organism>
<dbReference type="Proteomes" id="UP001627408">
    <property type="component" value="Unassembled WGS sequence"/>
</dbReference>
<proteinExistence type="predicted"/>
<protein>
    <submittedName>
        <fullName evidence="1">Uncharacterized protein</fullName>
    </submittedName>
</protein>
<keyword evidence="2" id="KW-1185">Reference proteome</keyword>
<dbReference type="RefSeq" id="WP_407594476.1">
    <property type="nucleotide sequence ID" value="NZ_JBHDIY010000004.1"/>
</dbReference>
<dbReference type="EMBL" id="JBHDIY010000004">
    <property type="protein sequence ID" value="MFL4472307.1"/>
    <property type="molecule type" value="Genomic_DNA"/>
</dbReference>
<gene>
    <name evidence="1" type="ORF">ACERZ8_21375</name>
</gene>
<sequence>MQRIAAARAALTDWNKGFHLDRIALSLLTGAPGTSQRDALHHYGDVAHAIRHDAAIAAGQASFPHVVTSQSAGTTTDGTSEVILAEGQLDIEHPTLGIIVATPTYPYPLMDDMPATLDPAANMLVDEIEALAVATVQEGERWFCPSMQEATGTGRTIRIRFSTLSDLVLGEGTHGFAVTCAGPAPRDHQRFSARERGHPDT</sequence>
<evidence type="ECO:0000313" key="2">
    <source>
        <dbReference type="Proteomes" id="UP001627408"/>
    </source>
</evidence>